<accession>A0A4Y2QWG8</accession>
<dbReference type="CDD" id="cd01650">
    <property type="entry name" value="RT_nLTR_like"/>
    <property type="match status" value="1"/>
</dbReference>
<evidence type="ECO:0000313" key="6">
    <source>
        <dbReference type="Proteomes" id="UP000499080"/>
    </source>
</evidence>
<dbReference type="OrthoDB" id="1937528at2759"/>
<keyword evidence="1" id="KW-0862">Zinc</keyword>
<gene>
    <name evidence="5" type="primary">pol_251</name>
    <name evidence="5" type="ORF">AVEN_100172_1</name>
</gene>
<feature type="domain" description="Reverse transcriptase" evidence="4">
    <location>
        <begin position="476"/>
        <end position="751"/>
    </location>
</feature>
<keyword evidence="1" id="KW-0863">Zinc-finger</keyword>
<dbReference type="Pfam" id="PF00078">
    <property type="entry name" value="RVT_1"/>
    <property type="match status" value="1"/>
</dbReference>
<dbReference type="GO" id="GO:0008270">
    <property type="term" value="F:zinc ion binding"/>
    <property type="evidence" value="ECO:0007669"/>
    <property type="project" value="UniProtKB-KW"/>
</dbReference>
<feature type="compositionally biased region" description="Low complexity" evidence="2">
    <location>
        <begin position="120"/>
        <end position="141"/>
    </location>
</feature>
<protein>
    <submittedName>
        <fullName evidence="5">Retrovirus-related Pol polyprotein from type-2 retrotransposable element R2DM</fullName>
    </submittedName>
</protein>
<name>A0A4Y2QWG8_ARAVE</name>
<dbReference type="SUPFAM" id="SSF56672">
    <property type="entry name" value="DNA/RNA polymerases"/>
    <property type="match status" value="1"/>
</dbReference>
<dbReference type="Proteomes" id="UP000499080">
    <property type="component" value="Unassembled WGS sequence"/>
</dbReference>
<dbReference type="InterPro" id="IPR000477">
    <property type="entry name" value="RT_dom"/>
</dbReference>
<dbReference type="GO" id="GO:0071897">
    <property type="term" value="P:DNA biosynthetic process"/>
    <property type="evidence" value="ECO:0007669"/>
    <property type="project" value="UniProtKB-ARBA"/>
</dbReference>
<evidence type="ECO:0000259" key="4">
    <source>
        <dbReference type="PROSITE" id="PS50878"/>
    </source>
</evidence>
<dbReference type="PROSITE" id="PS00028">
    <property type="entry name" value="ZINC_FINGER_C2H2_1"/>
    <property type="match status" value="1"/>
</dbReference>
<evidence type="ECO:0000259" key="3">
    <source>
        <dbReference type="PROSITE" id="PS50157"/>
    </source>
</evidence>
<dbReference type="InterPro" id="IPR043502">
    <property type="entry name" value="DNA/RNA_pol_sf"/>
</dbReference>
<proteinExistence type="predicted"/>
<keyword evidence="1" id="KW-0479">Metal-binding</keyword>
<evidence type="ECO:0000313" key="5">
    <source>
        <dbReference type="EMBL" id="GBN67774.1"/>
    </source>
</evidence>
<dbReference type="PROSITE" id="PS50878">
    <property type="entry name" value="RT_POL"/>
    <property type="match status" value="1"/>
</dbReference>
<dbReference type="AlphaFoldDB" id="A0A4Y2QWG8"/>
<comment type="caution">
    <text evidence="5">The sequence shown here is derived from an EMBL/GenBank/DDBJ whole genome shotgun (WGS) entry which is preliminary data.</text>
</comment>
<feature type="region of interest" description="Disordered" evidence="2">
    <location>
        <begin position="120"/>
        <end position="199"/>
    </location>
</feature>
<sequence>MATAGFVCVHCSKWFGTKIGFGVHMQSQHREEYEASIKVPKSKTRWSAEEIALMAMSEANFLREGRFLEVNSYLLSQFPNRTREAIKGQRRQMKYKDLVKEYMSKTFVSSGPCPADLDSFGSASSVSVSSSSSSKLTTSPSHFPLTRRQKKLAQIKSLDLPDPPDPDPDPLPPDPDPNLFGPVSPDLSGAGPCRYSDSSVDDLDVHELSLSLPDPSLEVSSGAGSPNDLVNSSHQIVETIREVRQELETANTSILELSRSETVDANRTLPPEVAFSFDEVDSKIIDYLDLLFRSDRSSELSVELKDVWSDFRSRPCKQTLFVRTCLIFEVLLPDKSSVSKRPREAGCPSVRADLPRRVRRRIEFARAQRLFAKNPSRFSDSLLSPTNLAKDSNPFNSDFQTFWETVMSLPRDAGRTPQFASNPIDESLNSKLMSPITSDEVGKSFPRKGSAPGPDLASVGELRRISNFELAKFFNIFLLCRQIPDRFCRARTVFLPKKRDATEPGDFRPISLTPIPARLFSKVLARRLAPTVRLDPEQRGFIPSDGIAQNTFLLDFVLRHSKEKTKRTFVASLDLRKAFDSVSHEAVFSALKAQAVDHRFVELIQSIYAKSSTSFAPFPGHRFSPTCGVKQGDPLSSILFNMVVDQLIKKLKGPVGLDIDGTTMSISAYADDILLFASSAVGLQHLLNEAAEFLETCNLFVNCSKSFTISILADAKSKKTKVDSATPFYIKNESLRILKTNDSFKYLGVNFSAKGLLAEDCCPTLKDYLTKLKSAPLKPQQRLWILKNTLLPKLFHLLVLSSVTAGKLAKLDSVTRAFVRGALFLPNDCPNSFIHASVADGGLGVLSFRVSVPLWRRSRLGGLGAVMSGGSLGGTAGGYLQRLTDRVISIQISDNPNAFFRQKLYNTVDGAALASSFKVKDQNLWVQSRNKFLSGRDYVNLLKTKIACLPTASRCARGRPAKDKYCRAGCPRKETLNHISQACPRTHGKRIMRHEAVANYVKRACENRGYEVVTEPLYNTAVGNRKPDIIAKKSDKVLVIDAQVVGDAVDLDRANDRKISYYRDNLELDQQIQSKYGTRTHDISYLGVTLNIRGVWSAKSASDLVNKFKVLSRTDVPVVSTRVLIGTFASFTMFSRSTARATRD</sequence>
<dbReference type="InterPro" id="IPR013087">
    <property type="entry name" value="Znf_C2H2_type"/>
</dbReference>
<dbReference type="PROSITE" id="PS50157">
    <property type="entry name" value="ZINC_FINGER_C2H2_2"/>
    <property type="match status" value="1"/>
</dbReference>
<dbReference type="EMBL" id="BGPR01015038">
    <property type="protein sequence ID" value="GBN67774.1"/>
    <property type="molecule type" value="Genomic_DNA"/>
</dbReference>
<keyword evidence="6" id="KW-1185">Reference proteome</keyword>
<evidence type="ECO:0000256" key="2">
    <source>
        <dbReference type="SAM" id="MobiDB-lite"/>
    </source>
</evidence>
<evidence type="ECO:0000256" key="1">
    <source>
        <dbReference type="PROSITE-ProRule" id="PRU00042"/>
    </source>
</evidence>
<organism evidence="5 6">
    <name type="scientific">Araneus ventricosus</name>
    <name type="common">Orbweaver spider</name>
    <name type="synonym">Epeira ventricosa</name>
    <dbReference type="NCBI Taxonomy" id="182803"/>
    <lineage>
        <taxon>Eukaryota</taxon>
        <taxon>Metazoa</taxon>
        <taxon>Ecdysozoa</taxon>
        <taxon>Arthropoda</taxon>
        <taxon>Chelicerata</taxon>
        <taxon>Arachnida</taxon>
        <taxon>Araneae</taxon>
        <taxon>Araneomorphae</taxon>
        <taxon>Entelegynae</taxon>
        <taxon>Araneoidea</taxon>
        <taxon>Araneidae</taxon>
        <taxon>Araneus</taxon>
    </lineage>
</organism>
<feature type="domain" description="C2H2-type" evidence="3">
    <location>
        <begin position="6"/>
        <end position="34"/>
    </location>
</feature>
<reference evidence="5 6" key="1">
    <citation type="journal article" date="2019" name="Sci. Rep.">
        <title>Orb-weaving spider Araneus ventricosus genome elucidates the spidroin gene catalogue.</title>
        <authorList>
            <person name="Kono N."/>
            <person name="Nakamura H."/>
            <person name="Ohtoshi R."/>
            <person name="Moran D.A.P."/>
            <person name="Shinohara A."/>
            <person name="Yoshida Y."/>
            <person name="Fujiwara M."/>
            <person name="Mori M."/>
            <person name="Tomita M."/>
            <person name="Arakawa K."/>
        </authorList>
    </citation>
    <scope>NUCLEOTIDE SEQUENCE [LARGE SCALE GENOMIC DNA]</scope>
</reference>
<dbReference type="PANTHER" id="PTHR19446">
    <property type="entry name" value="REVERSE TRANSCRIPTASES"/>
    <property type="match status" value="1"/>
</dbReference>